<dbReference type="PANTHER" id="PTHR24092:SF150">
    <property type="entry name" value="PHOSPHOLIPID-TRANSPORTING ATPASE"/>
    <property type="match status" value="1"/>
</dbReference>
<protein>
    <submittedName>
        <fullName evidence="11">Phospholipid-transporting P-type ATPase</fullName>
    </submittedName>
</protein>
<feature type="region of interest" description="Disordered" evidence="7">
    <location>
        <begin position="771"/>
        <end position="802"/>
    </location>
</feature>
<proteinExistence type="predicted"/>
<comment type="caution">
    <text evidence="11">The sequence shown here is derived from an EMBL/GenBank/DDBJ whole genome shotgun (WGS) entry which is preliminary data.</text>
</comment>
<evidence type="ECO:0000256" key="4">
    <source>
        <dbReference type="ARBA" id="ARBA00022842"/>
    </source>
</evidence>
<evidence type="ECO:0000259" key="9">
    <source>
        <dbReference type="Pfam" id="PF00122"/>
    </source>
</evidence>
<evidence type="ECO:0000256" key="6">
    <source>
        <dbReference type="ARBA" id="ARBA00023136"/>
    </source>
</evidence>
<feature type="transmembrane region" description="Helical" evidence="8">
    <location>
        <begin position="1186"/>
        <end position="1207"/>
    </location>
</feature>
<dbReference type="SUPFAM" id="SSF81653">
    <property type="entry name" value="Calcium ATPase, transduction domain A"/>
    <property type="match status" value="1"/>
</dbReference>
<dbReference type="InterPro" id="IPR008250">
    <property type="entry name" value="ATPase_P-typ_transduc_dom_A_sf"/>
</dbReference>
<dbReference type="InterPro" id="IPR032630">
    <property type="entry name" value="P_typ_ATPase_c"/>
</dbReference>
<dbReference type="EMBL" id="JARBJD010000103">
    <property type="protein sequence ID" value="KAK2952461.1"/>
    <property type="molecule type" value="Genomic_DNA"/>
</dbReference>
<dbReference type="PROSITE" id="PS00154">
    <property type="entry name" value="ATPASE_E1_E2"/>
    <property type="match status" value="1"/>
</dbReference>
<keyword evidence="2 8" id="KW-0812">Transmembrane</keyword>
<evidence type="ECO:0000256" key="3">
    <source>
        <dbReference type="ARBA" id="ARBA00022723"/>
    </source>
</evidence>
<keyword evidence="5 8" id="KW-1133">Transmembrane helix</keyword>
<dbReference type="Pfam" id="PF00122">
    <property type="entry name" value="E1-E2_ATPase"/>
    <property type="match status" value="1"/>
</dbReference>
<dbReference type="InterPro" id="IPR001757">
    <property type="entry name" value="P_typ_ATPase"/>
</dbReference>
<reference evidence="11 12" key="1">
    <citation type="journal article" date="2022" name="bioRxiv">
        <title>Genomics of Preaxostyla Flagellates Illuminates Evolutionary Transitions and the Path Towards Mitochondrial Loss.</title>
        <authorList>
            <person name="Novak L.V.F."/>
            <person name="Treitli S.C."/>
            <person name="Pyrih J."/>
            <person name="Halakuc P."/>
            <person name="Pipaliya S.V."/>
            <person name="Vacek V."/>
            <person name="Brzon O."/>
            <person name="Soukal P."/>
            <person name="Eme L."/>
            <person name="Dacks J.B."/>
            <person name="Karnkowska A."/>
            <person name="Elias M."/>
            <person name="Hampl V."/>
        </authorList>
    </citation>
    <scope>NUCLEOTIDE SEQUENCE [LARGE SCALE GENOMIC DNA]</scope>
    <source>
        <strain evidence="11">NAU3</strain>
        <tissue evidence="11">Gut</tissue>
    </source>
</reference>
<dbReference type="PRINTS" id="PR00119">
    <property type="entry name" value="CATATPASE"/>
</dbReference>
<feature type="transmembrane region" description="Helical" evidence="8">
    <location>
        <begin position="259"/>
        <end position="282"/>
    </location>
</feature>
<comment type="subcellular location">
    <subcellularLocation>
        <location evidence="1">Membrane</location>
        <topology evidence="1">Multi-pass membrane protein</topology>
    </subcellularLocation>
</comment>
<keyword evidence="4" id="KW-0460">Magnesium</keyword>
<evidence type="ECO:0000259" key="10">
    <source>
        <dbReference type="Pfam" id="PF16212"/>
    </source>
</evidence>
<dbReference type="InterPro" id="IPR023299">
    <property type="entry name" value="ATPase_P-typ_cyto_dom_N"/>
</dbReference>
<feature type="domain" description="P-type ATPase C-terminal" evidence="10">
    <location>
        <begin position="1009"/>
        <end position="1254"/>
    </location>
</feature>
<evidence type="ECO:0000256" key="5">
    <source>
        <dbReference type="ARBA" id="ARBA00022989"/>
    </source>
</evidence>
<feature type="transmembrane region" description="Helical" evidence="8">
    <location>
        <begin position="1159"/>
        <end position="1179"/>
    </location>
</feature>
<keyword evidence="6 8" id="KW-0472">Membrane</keyword>
<dbReference type="SUPFAM" id="SSF56784">
    <property type="entry name" value="HAD-like"/>
    <property type="match status" value="1"/>
</dbReference>
<feature type="compositionally biased region" description="Basic and acidic residues" evidence="7">
    <location>
        <begin position="721"/>
        <end position="730"/>
    </location>
</feature>
<dbReference type="Gene3D" id="2.70.150.10">
    <property type="entry name" value="Calcium-transporting ATPase, cytoplasmic transduction domain A"/>
    <property type="match status" value="1"/>
</dbReference>
<dbReference type="Gene3D" id="3.40.1110.10">
    <property type="entry name" value="Calcium-transporting ATPase, cytoplasmic domain N"/>
    <property type="match status" value="1"/>
</dbReference>
<keyword evidence="12" id="KW-1185">Reference proteome</keyword>
<feature type="domain" description="P-type ATPase A" evidence="9">
    <location>
        <begin position="24"/>
        <end position="87"/>
    </location>
</feature>
<evidence type="ECO:0000313" key="12">
    <source>
        <dbReference type="Proteomes" id="UP001281761"/>
    </source>
</evidence>
<feature type="region of interest" description="Disordered" evidence="7">
    <location>
        <begin position="433"/>
        <end position="478"/>
    </location>
</feature>
<evidence type="ECO:0000256" key="2">
    <source>
        <dbReference type="ARBA" id="ARBA00022692"/>
    </source>
</evidence>
<dbReference type="InterPro" id="IPR023298">
    <property type="entry name" value="ATPase_P-typ_TM_dom_sf"/>
</dbReference>
<evidence type="ECO:0000313" key="11">
    <source>
        <dbReference type="EMBL" id="KAK2952461.1"/>
    </source>
</evidence>
<sequence length="1283" mass="144008">MVKDGIEDIRRHRSDHRVNRELIVVVRDGCFSEIPTEQLVVGDFVMLQNNSEVPADCLLLSSSNENGMSFINTMNLDGETNIKLKQSHPDLVRRLGLVEVGNLPERKELKERVFLAAMKSHNVQIGQRVSHLRGTLRLSPPTRHLSSFAGSLDLDEGEESERIVLSLSNLLLKGSFIKTTRATLGLVVYTGKDTKVRLNTEKTANKFSTLQRAMNQIIILLTLFLFSLTIISVIFGLMYRKNSAKHPYLFQGTMTAKDIVVLVISFMIYYSYTVPMSLFVIVEVGHAVQGLLMEKDKQMWHLIRSENDEELEGDEKIVHATVRASSLTDELGVVEHVFTDKTGTLTANEMTLVGCGIGTQLYSVGNGDWERREKGGDQPEHKFSEAVDLFVDMTDPNTRDQQRMAKEKGSVEYNTLHFVNCLLLCHDVYPETERDEHHQNEESDQKRRKDRMDDRPSPSPSPLIKERKEARQAEFQSTSPDEVALLTALAALGIRLISRTGSCVVLSVRGREVKVDVLARLEFSSERGRMSVVVRLDNDEVRVYTKGSDAAIVGLCSTGTERQRAEMDETEQAEVGEGELEMMRKQLEVHSGVLAGLEELSGSGLRTMCVSTRSVGETEYKEWKTELDKAINSLSDREERIEECFVQLERRMELIGCTGVLDRLEDECVPTLEMMKAAGLTVWMLTGDKVNTAVSIGQTCGLLSNEGRLIRLTKTELEERGKAQLGEARDRKGRPWRRSSDDSSIQSDGLDLSQTRLLHGKSASVGSLLNTSTSTVDTYGTDGTGRVLKDGSARREGDVDESKLFSRQTELRRRESSFRDGWCLGPRRRRRMEREEREMSSDQAALLQIVEDMIVEGLMGVGDTWEDISKTRNGYSTPKIGEKKKKQRRRDARRRWNRIEKGSMVIEDSLLAENEREGEVGLVVDGFLMNCILQTVRLQTLFLRLASVANGVICSRISPIQKALVVRMVKEHTGSKCLAVGDGANDVSMIEEADVGVGIVGREGMQASQSSDFAVGSIGDLRRLLFVHGWHNLSRLSTTIQYCFYKNMAFVVGMFVYNVFSQFTSQPPFGSSFPALYNMIYTSLPIVVTSIQDKVLTDRELESFPRLYSAGRRKNSLTRLGFTPWVVLAVFQGLMIFFVQKVFFAGDGLFVDSEPTTLSHWEFTMSTNLVLIVTITVVWSNHLDTAFFVGSWVASLIAFVLLSIATTTLGMFTKTPMAFLELFASPRFYLCVAMTVVVSVVPLIVVSAIRDLFSTSPITVTKLYSRQQKKEQNSDNDSRFFPQ</sequence>
<dbReference type="InterPro" id="IPR059000">
    <property type="entry name" value="ATPase_P-type_domA"/>
</dbReference>
<feature type="compositionally biased region" description="Basic and acidic residues" evidence="7">
    <location>
        <begin position="433"/>
        <end position="456"/>
    </location>
</feature>
<feature type="compositionally biased region" description="Basic and acidic residues" evidence="7">
    <location>
        <begin position="787"/>
        <end position="802"/>
    </location>
</feature>
<dbReference type="NCBIfam" id="TIGR01494">
    <property type="entry name" value="ATPase_P-type"/>
    <property type="match status" value="1"/>
</dbReference>
<keyword evidence="3" id="KW-0479">Metal-binding</keyword>
<dbReference type="InterPro" id="IPR036412">
    <property type="entry name" value="HAD-like_sf"/>
</dbReference>
<feature type="transmembrane region" description="Helical" evidence="8">
    <location>
        <begin position="217"/>
        <end position="239"/>
    </location>
</feature>
<dbReference type="Proteomes" id="UP001281761">
    <property type="component" value="Unassembled WGS sequence"/>
</dbReference>
<evidence type="ECO:0000256" key="8">
    <source>
        <dbReference type="SAM" id="Phobius"/>
    </source>
</evidence>
<accession>A0ABQ9XJ54</accession>
<dbReference type="SUPFAM" id="SSF81665">
    <property type="entry name" value="Calcium ATPase, transmembrane domain M"/>
    <property type="match status" value="1"/>
</dbReference>
<dbReference type="Gene3D" id="3.40.50.1000">
    <property type="entry name" value="HAD superfamily/HAD-like"/>
    <property type="match status" value="2"/>
</dbReference>
<feature type="transmembrane region" description="Helical" evidence="8">
    <location>
        <begin position="1227"/>
        <end position="1249"/>
    </location>
</feature>
<dbReference type="PANTHER" id="PTHR24092">
    <property type="entry name" value="PROBABLE PHOSPHOLIPID-TRANSPORTING ATPASE"/>
    <property type="match status" value="1"/>
</dbReference>
<dbReference type="Pfam" id="PF13246">
    <property type="entry name" value="Cation_ATPase"/>
    <property type="match status" value="1"/>
</dbReference>
<gene>
    <name evidence="11" type="ORF">BLNAU_12567</name>
</gene>
<organism evidence="11 12">
    <name type="scientific">Blattamonas nauphoetae</name>
    <dbReference type="NCBI Taxonomy" id="2049346"/>
    <lineage>
        <taxon>Eukaryota</taxon>
        <taxon>Metamonada</taxon>
        <taxon>Preaxostyla</taxon>
        <taxon>Oxymonadida</taxon>
        <taxon>Blattamonas</taxon>
    </lineage>
</organism>
<evidence type="ECO:0000256" key="7">
    <source>
        <dbReference type="SAM" id="MobiDB-lite"/>
    </source>
</evidence>
<feature type="transmembrane region" description="Helical" evidence="8">
    <location>
        <begin position="1044"/>
        <end position="1063"/>
    </location>
</feature>
<evidence type="ECO:0000256" key="1">
    <source>
        <dbReference type="ARBA" id="ARBA00004141"/>
    </source>
</evidence>
<feature type="region of interest" description="Disordered" evidence="7">
    <location>
        <begin position="721"/>
        <end position="749"/>
    </location>
</feature>
<dbReference type="Pfam" id="PF16212">
    <property type="entry name" value="PhoLip_ATPase_C"/>
    <property type="match status" value="1"/>
</dbReference>
<name>A0ABQ9XJ54_9EUKA</name>
<dbReference type="InterPro" id="IPR018303">
    <property type="entry name" value="ATPase_P-typ_P_site"/>
</dbReference>
<feature type="transmembrane region" description="Helical" evidence="8">
    <location>
        <begin position="1117"/>
        <end position="1139"/>
    </location>
</feature>
<dbReference type="SUPFAM" id="SSF81660">
    <property type="entry name" value="Metal cation-transporting ATPase, ATP-binding domain N"/>
    <property type="match status" value="1"/>
</dbReference>
<dbReference type="InterPro" id="IPR023214">
    <property type="entry name" value="HAD_sf"/>
</dbReference>